<dbReference type="InterPro" id="IPR025661">
    <property type="entry name" value="Pept_asp_AS"/>
</dbReference>
<dbReference type="Gene3D" id="3.90.70.10">
    <property type="entry name" value="Cysteine proteinases"/>
    <property type="match status" value="1"/>
</dbReference>
<dbReference type="FunFam" id="3.90.70.10:FF:000103">
    <property type="entry name" value="Hypothetical LOC496748"/>
    <property type="match status" value="1"/>
</dbReference>
<comment type="similarity">
    <text evidence="1">Belongs to the peptidase C1 family.</text>
</comment>
<reference evidence="5" key="1">
    <citation type="submission" date="2025-08" db="UniProtKB">
        <authorList>
            <consortium name="RefSeq"/>
        </authorList>
    </citation>
    <scope>IDENTIFICATION</scope>
    <source>
        <tissue evidence="5">Blood</tissue>
    </source>
</reference>
<gene>
    <name evidence="5" type="primary">LOC129325388</name>
</gene>
<dbReference type="SMART" id="SM00848">
    <property type="entry name" value="Inhibitor_I29"/>
    <property type="match status" value="1"/>
</dbReference>
<evidence type="ECO:0000313" key="5">
    <source>
        <dbReference type="RefSeq" id="XP_054829000.1"/>
    </source>
</evidence>
<feature type="domain" description="Cathepsin propeptide inhibitor" evidence="3">
    <location>
        <begin position="8"/>
        <end position="65"/>
    </location>
</feature>
<protein>
    <submittedName>
        <fullName evidence="5">Cathepsin W-like</fullName>
    </submittedName>
</protein>
<evidence type="ECO:0000313" key="4">
    <source>
        <dbReference type="Proteomes" id="UP001190640"/>
    </source>
</evidence>
<dbReference type="InterPro" id="IPR039417">
    <property type="entry name" value="Peptidase_C1A_papain-like"/>
</dbReference>
<sequence>MTQMIEMFQDFMIQYNKSYKSPEEIHCRFKFFVQNLEVSRELQASEQGTAQYGVTQFSDLTEREFEKMFAIPHPTKLPVLKQMAMPQKAQKQPSCDWRKFGAITEVKHQGTCRSCWAFAAASNIEALWNIHRHSPRNVSVQELVDCTGYKDGCMGGYVWDAFLTVINRSGLSSSKLYPYRDKEQRCQKYHKRVLTGIEGYEILPRDERDMAEIVASQGPITALLNMKLLQLYKNGVIWRPSEDCPKDYLDHVALIVGYGQVPKQRGSPAKQYWIIKNSWGKTWGEKGYFRLHRGDNTCGIAMYAVTAIVKNSTAISEMRVSCPR</sequence>
<accession>A0AA97J0B0</accession>
<dbReference type="GO" id="GO:0008234">
    <property type="term" value="F:cysteine-type peptidase activity"/>
    <property type="evidence" value="ECO:0007669"/>
    <property type="project" value="InterPro"/>
</dbReference>
<dbReference type="RefSeq" id="XP_054829000.1">
    <property type="nucleotide sequence ID" value="XM_054973025.1"/>
</dbReference>
<dbReference type="CDD" id="cd02248">
    <property type="entry name" value="Peptidase_C1A"/>
    <property type="match status" value="1"/>
</dbReference>
<dbReference type="InterPro" id="IPR000668">
    <property type="entry name" value="Peptidase_C1A_C"/>
</dbReference>
<evidence type="ECO:0000256" key="1">
    <source>
        <dbReference type="ARBA" id="ARBA00008455"/>
    </source>
</evidence>
<dbReference type="SMART" id="SM00645">
    <property type="entry name" value="Pept_C1"/>
    <property type="match status" value="1"/>
</dbReference>
<dbReference type="KEGG" id="emc:129325388"/>
<evidence type="ECO:0000259" key="3">
    <source>
        <dbReference type="SMART" id="SM00848"/>
    </source>
</evidence>
<dbReference type="PROSITE" id="PS00640">
    <property type="entry name" value="THIOL_PROTEASE_ASN"/>
    <property type="match status" value="1"/>
</dbReference>
<dbReference type="GeneID" id="129325388"/>
<dbReference type="PANTHER" id="PTHR12411">
    <property type="entry name" value="CYSTEINE PROTEASE FAMILY C1-RELATED"/>
    <property type="match status" value="1"/>
</dbReference>
<feature type="domain" description="Peptidase C1A papain C-terminal" evidence="2">
    <location>
        <begin position="91"/>
        <end position="308"/>
    </location>
</feature>
<evidence type="ECO:0000259" key="2">
    <source>
        <dbReference type="SMART" id="SM00645"/>
    </source>
</evidence>
<dbReference type="Pfam" id="PF08246">
    <property type="entry name" value="Inhibitor_I29"/>
    <property type="match status" value="1"/>
</dbReference>
<organism evidence="4 5">
    <name type="scientific">Eublepharis macularius</name>
    <name type="common">Leopard gecko</name>
    <name type="synonym">Cyrtodactylus macularius</name>
    <dbReference type="NCBI Taxonomy" id="481883"/>
    <lineage>
        <taxon>Eukaryota</taxon>
        <taxon>Metazoa</taxon>
        <taxon>Chordata</taxon>
        <taxon>Craniata</taxon>
        <taxon>Vertebrata</taxon>
        <taxon>Euteleostomi</taxon>
        <taxon>Lepidosauria</taxon>
        <taxon>Squamata</taxon>
        <taxon>Bifurcata</taxon>
        <taxon>Gekkota</taxon>
        <taxon>Eublepharidae</taxon>
        <taxon>Eublepharinae</taxon>
        <taxon>Eublepharis</taxon>
    </lineage>
</organism>
<dbReference type="AlphaFoldDB" id="A0AA97J0B0"/>
<proteinExistence type="inferred from homology"/>
<dbReference type="PRINTS" id="PR00705">
    <property type="entry name" value="PAPAIN"/>
</dbReference>
<name>A0AA97J0B0_EUBMA</name>
<dbReference type="SUPFAM" id="SSF54001">
    <property type="entry name" value="Cysteine proteinases"/>
    <property type="match status" value="1"/>
</dbReference>
<dbReference type="Proteomes" id="UP001190640">
    <property type="component" value="Chromosome 1"/>
</dbReference>
<dbReference type="InterPro" id="IPR013128">
    <property type="entry name" value="Peptidase_C1A"/>
</dbReference>
<keyword evidence="4" id="KW-1185">Reference proteome</keyword>
<dbReference type="GO" id="GO:0006508">
    <property type="term" value="P:proteolysis"/>
    <property type="evidence" value="ECO:0007669"/>
    <property type="project" value="InterPro"/>
</dbReference>
<dbReference type="InterPro" id="IPR013201">
    <property type="entry name" value="Prot_inhib_I29"/>
</dbReference>
<dbReference type="InterPro" id="IPR038765">
    <property type="entry name" value="Papain-like_cys_pep_sf"/>
</dbReference>
<dbReference type="Pfam" id="PF00112">
    <property type="entry name" value="Peptidase_C1"/>
    <property type="match status" value="1"/>
</dbReference>